<keyword evidence="1" id="KW-0472">Membrane</keyword>
<feature type="transmembrane region" description="Helical" evidence="1">
    <location>
        <begin position="156"/>
        <end position="177"/>
    </location>
</feature>
<gene>
    <name evidence="2" type="ORF">HCB47_10130</name>
</gene>
<evidence type="ECO:0000256" key="1">
    <source>
        <dbReference type="SAM" id="Phobius"/>
    </source>
</evidence>
<feature type="transmembrane region" description="Helical" evidence="1">
    <location>
        <begin position="6"/>
        <end position="34"/>
    </location>
</feature>
<accession>A0A7X1DEY0</accession>
<keyword evidence="1" id="KW-0812">Transmembrane</keyword>
<evidence type="ECO:0000313" key="3">
    <source>
        <dbReference type="Proteomes" id="UP000558070"/>
    </source>
</evidence>
<dbReference type="AlphaFoldDB" id="A0A7X1DEY0"/>
<feature type="transmembrane region" description="Helical" evidence="1">
    <location>
        <begin position="83"/>
        <end position="104"/>
    </location>
</feature>
<feature type="transmembrane region" description="Helical" evidence="1">
    <location>
        <begin position="116"/>
        <end position="136"/>
    </location>
</feature>
<protein>
    <submittedName>
        <fullName evidence="2">Uncharacterized protein</fullName>
    </submittedName>
</protein>
<proteinExistence type="predicted"/>
<feature type="transmembrane region" description="Helical" evidence="1">
    <location>
        <begin position="54"/>
        <end position="77"/>
    </location>
</feature>
<keyword evidence="1" id="KW-1133">Transmembrane helix</keyword>
<dbReference type="RefSeq" id="WP_185607974.1">
    <property type="nucleotide sequence ID" value="NZ_JAARZJ010000010.1"/>
</dbReference>
<organism evidence="2 3">
    <name type="scientific">Listeria farberi</name>
    <dbReference type="NCBI Taxonomy" id="2713500"/>
    <lineage>
        <taxon>Bacteria</taxon>
        <taxon>Bacillati</taxon>
        <taxon>Bacillota</taxon>
        <taxon>Bacilli</taxon>
        <taxon>Bacillales</taxon>
        <taxon>Listeriaceae</taxon>
        <taxon>Listeria</taxon>
    </lineage>
</organism>
<comment type="caution">
    <text evidence="2">The sequence shown here is derived from an EMBL/GenBank/DDBJ whole genome shotgun (WGS) entry which is preliminary data.</text>
</comment>
<dbReference type="EMBL" id="JAARZO010000003">
    <property type="protein sequence ID" value="MBC2287972.1"/>
    <property type="molecule type" value="Genomic_DNA"/>
</dbReference>
<name>A0A7X1DEY0_9LIST</name>
<sequence>MTSEFFNTLLLIISFLIGFFLLVLVLLGGIRHFLSQEKVPLKRIRRYQLWHTRYQLNAEVTSLLVVIVASLLISLIIVQIPAIPFQFTVFIFWSSWLFQLVAYWKKIRIPKKQKQELRQLLGFLCITAIYFLGYFGLKYMHLSIFHIADFPFGLAFVARMYLAIISLFVASGLVVIWQRVYVKLLK</sequence>
<dbReference type="Proteomes" id="UP000558070">
    <property type="component" value="Unassembled WGS sequence"/>
</dbReference>
<reference evidence="2 3" key="1">
    <citation type="submission" date="2020-03" db="EMBL/GenBank/DDBJ databases">
        <title>Soil Listeria distribution.</title>
        <authorList>
            <person name="Liao J."/>
            <person name="Wiedmann M."/>
        </authorList>
    </citation>
    <scope>NUCLEOTIDE SEQUENCE [LARGE SCALE GENOMIC DNA]</scope>
    <source>
        <strain evidence="2 3">FSL L7-0072</strain>
    </source>
</reference>
<evidence type="ECO:0000313" key="2">
    <source>
        <dbReference type="EMBL" id="MBC2287972.1"/>
    </source>
</evidence>